<evidence type="ECO:0008006" key="4">
    <source>
        <dbReference type="Google" id="ProtNLM"/>
    </source>
</evidence>
<dbReference type="EMBL" id="SDMP01000016">
    <property type="protein sequence ID" value="RYR01439.1"/>
    <property type="molecule type" value="Genomic_DNA"/>
</dbReference>
<dbReference type="Proteomes" id="UP000289738">
    <property type="component" value="Chromosome B06"/>
</dbReference>
<sequence length="149" mass="16284">MKILFVLLIITMKEEGPIVEKGVGDERPRSSDEVLAKCNHARGEATAVLGPSLKLKKAIMPREQITVVESCDTLFASTSRVSENVMRFLEGDGGCGSMSRGDEAGPSMTAFNLTIISSPGGLCSNKKPFRRATVEDWKPKGWATEYWEC</sequence>
<feature type="chain" id="PRO_5019246785" description="Pectinesterase inhibitor domain-containing protein" evidence="1">
    <location>
        <begin position="17"/>
        <end position="149"/>
    </location>
</feature>
<evidence type="ECO:0000313" key="2">
    <source>
        <dbReference type="EMBL" id="RYR01439.1"/>
    </source>
</evidence>
<evidence type="ECO:0000256" key="1">
    <source>
        <dbReference type="SAM" id="SignalP"/>
    </source>
</evidence>
<comment type="caution">
    <text evidence="2">The sequence shown here is derived from an EMBL/GenBank/DDBJ whole genome shotgun (WGS) entry which is preliminary data.</text>
</comment>
<keyword evidence="1" id="KW-0732">Signal</keyword>
<accession>A0A444YHU0</accession>
<proteinExistence type="predicted"/>
<organism evidence="2 3">
    <name type="scientific">Arachis hypogaea</name>
    <name type="common">Peanut</name>
    <dbReference type="NCBI Taxonomy" id="3818"/>
    <lineage>
        <taxon>Eukaryota</taxon>
        <taxon>Viridiplantae</taxon>
        <taxon>Streptophyta</taxon>
        <taxon>Embryophyta</taxon>
        <taxon>Tracheophyta</taxon>
        <taxon>Spermatophyta</taxon>
        <taxon>Magnoliopsida</taxon>
        <taxon>eudicotyledons</taxon>
        <taxon>Gunneridae</taxon>
        <taxon>Pentapetalae</taxon>
        <taxon>rosids</taxon>
        <taxon>fabids</taxon>
        <taxon>Fabales</taxon>
        <taxon>Fabaceae</taxon>
        <taxon>Papilionoideae</taxon>
        <taxon>50 kb inversion clade</taxon>
        <taxon>dalbergioids sensu lato</taxon>
        <taxon>Dalbergieae</taxon>
        <taxon>Pterocarpus clade</taxon>
        <taxon>Arachis</taxon>
    </lineage>
</organism>
<name>A0A444YHU0_ARAHY</name>
<protein>
    <recommendedName>
        <fullName evidence="4">Pectinesterase inhibitor domain-containing protein</fullName>
    </recommendedName>
</protein>
<evidence type="ECO:0000313" key="3">
    <source>
        <dbReference type="Proteomes" id="UP000289738"/>
    </source>
</evidence>
<gene>
    <name evidence="2" type="ORF">Ahy_B06g080306</name>
</gene>
<reference evidence="2 3" key="1">
    <citation type="submission" date="2019-01" db="EMBL/GenBank/DDBJ databases">
        <title>Sequencing of cultivated peanut Arachis hypogaea provides insights into genome evolution and oil improvement.</title>
        <authorList>
            <person name="Chen X."/>
        </authorList>
    </citation>
    <scope>NUCLEOTIDE SEQUENCE [LARGE SCALE GENOMIC DNA]</scope>
    <source>
        <strain evidence="3">cv. Fuhuasheng</strain>
        <tissue evidence="2">Leaves</tissue>
    </source>
</reference>
<feature type="signal peptide" evidence="1">
    <location>
        <begin position="1"/>
        <end position="16"/>
    </location>
</feature>
<keyword evidence="3" id="KW-1185">Reference proteome</keyword>
<dbReference type="AlphaFoldDB" id="A0A444YHU0"/>